<keyword evidence="8" id="KW-0694">RNA-binding</keyword>
<dbReference type="InterPro" id="IPR000629">
    <property type="entry name" value="RNA-helicase_DEAD-box_CS"/>
</dbReference>
<dbReference type="PROSITE" id="PS51194">
    <property type="entry name" value="HELICASE_CTER"/>
    <property type="match status" value="1"/>
</dbReference>
<reference evidence="16 17" key="1">
    <citation type="submission" date="2023-10" db="EMBL/GenBank/DDBJ databases">
        <title>Genomes of two closely related lineages of the louse Polyplax serrata with different host specificities.</title>
        <authorList>
            <person name="Martinu J."/>
            <person name="Tarabai H."/>
            <person name="Stefka J."/>
            <person name="Hypsa V."/>
        </authorList>
    </citation>
    <scope>NUCLEOTIDE SEQUENCE [LARGE SCALE GENOMIC DNA]</scope>
    <source>
        <strain evidence="16">HR10_N</strain>
    </source>
</reference>
<dbReference type="InterPro" id="IPR055403">
    <property type="entry name" value="ARM_KNTC1_1st"/>
</dbReference>
<dbReference type="GO" id="GO:0010468">
    <property type="term" value="P:regulation of gene expression"/>
    <property type="evidence" value="ECO:0007669"/>
    <property type="project" value="UniProtKB-ARBA"/>
</dbReference>
<dbReference type="SMART" id="SM00490">
    <property type="entry name" value="HELICc"/>
    <property type="match status" value="1"/>
</dbReference>
<dbReference type="Gene3D" id="2.130.10.10">
    <property type="entry name" value="YVTN repeat-like/Quinoprotein amine dehydrogenase"/>
    <property type="match status" value="1"/>
</dbReference>
<name>A0AAN8SCL4_POLSC</name>
<protein>
    <recommendedName>
        <fullName evidence="3">RNA helicase</fullName>
        <ecNumber evidence="3">3.6.4.13</ecNumber>
    </recommendedName>
</protein>
<feature type="region of interest" description="Disordered" evidence="12">
    <location>
        <begin position="1898"/>
        <end position="1940"/>
    </location>
</feature>
<evidence type="ECO:0000256" key="3">
    <source>
        <dbReference type="ARBA" id="ARBA00012552"/>
    </source>
</evidence>
<evidence type="ECO:0000256" key="10">
    <source>
        <dbReference type="ARBA" id="ARBA00047984"/>
    </source>
</evidence>
<keyword evidence="5" id="KW-0378">Hydrolase</keyword>
<feature type="domain" description="DEAD-box RNA helicase Q" evidence="15">
    <location>
        <begin position="1233"/>
        <end position="1261"/>
    </location>
</feature>
<dbReference type="SMART" id="SM00487">
    <property type="entry name" value="DEXDc"/>
    <property type="match status" value="1"/>
</dbReference>
<dbReference type="GO" id="GO:0005730">
    <property type="term" value="C:nucleolus"/>
    <property type="evidence" value="ECO:0007669"/>
    <property type="project" value="UniProtKB-SubCell"/>
</dbReference>
<feature type="short sequence motif" description="Q motif" evidence="11">
    <location>
        <begin position="1233"/>
        <end position="1261"/>
    </location>
</feature>
<evidence type="ECO:0000259" key="15">
    <source>
        <dbReference type="PROSITE" id="PS51195"/>
    </source>
</evidence>
<dbReference type="PROSITE" id="PS51195">
    <property type="entry name" value="Q_MOTIF"/>
    <property type="match status" value="1"/>
</dbReference>
<dbReference type="GO" id="GO:0070939">
    <property type="term" value="C:Dsl1/NZR complex"/>
    <property type="evidence" value="ECO:0007669"/>
    <property type="project" value="TreeGrafter"/>
</dbReference>
<dbReference type="PROSITE" id="PS51192">
    <property type="entry name" value="HELICASE_ATP_BIND_1"/>
    <property type="match status" value="1"/>
</dbReference>
<dbReference type="Pfam" id="PF00270">
    <property type="entry name" value="DEAD"/>
    <property type="match status" value="1"/>
</dbReference>
<evidence type="ECO:0000256" key="1">
    <source>
        <dbReference type="ARBA" id="ARBA00004604"/>
    </source>
</evidence>
<dbReference type="InterPro" id="IPR036322">
    <property type="entry name" value="WD40_repeat_dom_sf"/>
</dbReference>
<evidence type="ECO:0000256" key="9">
    <source>
        <dbReference type="ARBA" id="ARBA00023242"/>
    </source>
</evidence>
<dbReference type="SUPFAM" id="SSF50978">
    <property type="entry name" value="WD40 repeat-like"/>
    <property type="match status" value="1"/>
</dbReference>
<dbReference type="Pfam" id="PF00271">
    <property type="entry name" value="Helicase_C"/>
    <property type="match status" value="1"/>
</dbReference>
<evidence type="ECO:0000259" key="13">
    <source>
        <dbReference type="PROSITE" id="PS51192"/>
    </source>
</evidence>
<dbReference type="InterPro" id="IPR014014">
    <property type="entry name" value="RNA_helicase_DEAD_Q_motif"/>
</dbReference>
<feature type="compositionally biased region" description="Acidic residues" evidence="12">
    <location>
        <begin position="1906"/>
        <end position="1916"/>
    </location>
</feature>
<dbReference type="PANTHER" id="PTHR15922">
    <property type="entry name" value="NEUROBLASTOMA-AMPLIFIED SEQUENCE"/>
    <property type="match status" value="1"/>
</dbReference>
<dbReference type="FunFam" id="3.40.50.300:FF:000865">
    <property type="entry name" value="ATP-dependent RNA helicase DDX54"/>
    <property type="match status" value="1"/>
</dbReference>
<dbReference type="Pfam" id="PF15492">
    <property type="entry name" value="Nbas_N"/>
    <property type="match status" value="1"/>
</dbReference>
<dbReference type="PANTHER" id="PTHR15922:SF2">
    <property type="entry name" value="NBAS SUBUNIT OF NRZ TETHERING COMPLEX"/>
    <property type="match status" value="1"/>
</dbReference>
<evidence type="ECO:0000256" key="4">
    <source>
        <dbReference type="ARBA" id="ARBA00022741"/>
    </source>
</evidence>
<evidence type="ECO:0000313" key="16">
    <source>
        <dbReference type="EMBL" id="KAK6643536.1"/>
    </source>
</evidence>
<dbReference type="PROSITE" id="PS00039">
    <property type="entry name" value="DEAD_ATP_HELICASE"/>
    <property type="match status" value="1"/>
</dbReference>
<dbReference type="InterPro" id="IPR033517">
    <property type="entry name" value="DDX54/DBP10_DEAD-box_helicase"/>
</dbReference>
<dbReference type="InterPro" id="IPR014001">
    <property type="entry name" value="Helicase_ATP-bd"/>
</dbReference>
<sequence>MAKNGGDVNKSSILYELLVLSEWFEDYDNTEYPWHLAVSRDGKVVAILQETLLEIKTAKDEYSSTVGKTCIPSDQCPKLRKLAWSPDSSFLAVARDNGVIYVFNLFGCNVATFEPAGMTNAVLQPVVGLCFLQSKFKSTKWSNELLIIYCKGDVRSILLSCLDGQESDENIKFSLNNYYPNGISAVAYDMNNLLIVAGPPSLNENGITVWRILNDYPYLKLAFEIEKFSSNPRTFLRFLPGFSNQNTSKTVFKMSVSPNGQQLACLHLSGEISLWRMPGIVLLKKWSLQEQPEFNRLNPEATETVKNNEYFYPIEIGWWLDSALVIARRSGAISICTVSTLDNILGESPEFLAQSPQIACVEGDRSSVIALECETSFNCKTAQLTIDKESETSMLQESIQAALYSFTDIERFEPKRKTPKVTQKTYRMIAIKKTTPEELYTRKIDKEEYEEALVLAHKYNLDCDLVYQKRWRNSSASKENIHEYLEKIKKIVWVVNECVERVPDELEDARELLEFGLKKTNIKLTFNKLTADERQLVKYRTKLLKFSDSLTIYEKIIGFPKKYNRKEYDNFRKQDAIEATVCFARQENWLAVSIMFTHMGDTVLPHQLPILSNFPETLRPLQYRSLLPEIVDNEVIPWETKKLRDLDWSEKAPFLSVGSVINGKNDEILYKDGQHLKQFKADKMTLDIVEEWYKMRTYEIEKNTGLVEHALSFVGLGRERGVRTLNKLHGDLLTLEALVYLVRNESVTLKELEAMNHLDQCKLLLSTTTKQSFITDLKNLLVPFSKRCTEQRCHTALSLVRDILLHFSEHSLELSYELLNYLKEGYMNPFPISLNETVSVVLDCLYTCPKSDQLETCFLILECLPQRSNNMSKEDVELHNRIDRLEVQLEICEVLERYETPKSVRFLHENENNEEVGKKLMNNMAEFTKRETLDFVELLADFELLQSKIFPCISENFCRELRTFTQLTCECEEIIQSTEEFIECRKSDNNKTVTFEKSVELVLKAARSHFEKATTFDDHYIELAQICLRLIEEPHPQVCEELDLIEAVQLLGDFDIHVLPLQVRKHNQRIKLVEACLTAKPKNYRSCQRLLQLAQTLRIYGEDRTRREGEVLIMIAQFSLGSSDFQYCSEICGRLVTRNYSPAWTVVKQLANCEDYTNRTNKLLLLAFSILHCPIENIEELIESRINLEEKYFDSIEGILTSKNMSDEIEGFGIESMKEEGTQNVVPKKKTGGGFQSFGFSLPILKGLLKRGYKIPTPIQRKSIPLILQGRDVVAMARTGSGKTACFLLPMFEKLLKRAPKRQLGVRALILSPTRELALQTVKFVRELGKFTNLKVFAVLGGESMDYQFDAIHNNPDIIVATPGRFLHVCIEMNLMLTSVEYVVFDEADRLFEMGFGEQLKEILSRLGAERQTVLFSATLPKLLVDFAKAGLVNPALLRLDVDNKIPDTLDLAYFSVKQDEKLASLLCLLNTLPTKSQTLIFVATKHHVEYLHMILDKSNISNTYIYSDLDPSARKIHAGKFQNKVCSVLIVTDVAARGVDIPHLDYVINYHFPAKSKLFVHRVGRCARAGRIGTAFSLVSSEEVPYVLDLHLFLGKKLNLIEENNKVKKENSDGAFGKIPAFLVESQQTDLIDWHQCNDEINSLQNVCSNGYKKYLRSRPGASVESVKRAKDINMNNLGIHYFFRAHCNENGGAAELLAKMKKYKPKGTIFELNLSNKSKCYSVMKKTKKAHERHVISHKKKVEENEKETAVNSKEDAHGTDDVVVKKEEDAEENEGENGNTRVFSTKRKKKLITNSKEKKRKTISGDYYVPHFAPDEHTEKGLSINSFTCDANRLTLDLTGDCDKDLKLKRKMKIWDKKRKKMVCVSDQKVGKIQTESGNWISASYKGDRYEKWKQKTNSVRNDDDDDDDDVEDNENKTKSKIFKHKDFPNTNKGRHNRKIAEKLKAKAGLLKPEKIFKARLVQEKNRQKNIPRKIKRMNKGKGKQRK</sequence>
<evidence type="ECO:0000256" key="7">
    <source>
        <dbReference type="ARBA" id="ARBA00022840"/>
    </source>
</evidence>
<dbReference type="GO" id="GO:0016787">
    <property type="term" value="F:hydrolase activity"/>
    <property type="evidence" value="ECO:0007669"/>
    <property type="project" value="UniProtKB-KW"/>
</dbReference>
<feature type="compositionally biased region" description="Basic and acidic residues" evidence="12">
    <location>
        <begin position="1743"/>
        <end position="1771"/>
    </location>
</feature>
<organism evidence="16 17">
    <name type="scientific">Polyplax serrata</name>
    <name type="common">Common mouse louse</name>
    <dbReference type="NCBI Taxonomy" id="468196"/>
    <lineage>
        <taxon>Eukaryota</taxon>
        <taxon>Metazoa</taxon>
        <taxon>Ecdysozoa</taxon>
        <taxon>Arthropoda</taxon>
        <taxon>Hexapoda</taxon>
        <taxon>Insecta</taxon>
        <taxon>Pterygota</taxon>
        <taxon>Neoptera</taxon>
        <taxon>Paraneoptera</taxon>
        <taxon>Psocodea</taxon>
        <taxon>Troctomorpha</taxon>
        <taxon>Phthiraptera</taxon>
        <taxon>Anoplura</taxon>
        <taxon>Polyplacidae</taxon>
        <taxon>Polyplax</taxon>
    </lineage>
</organism>
<dbReference type="InterPro" id="IPR001680">
    <property type="entry name" value="WD40_rpt"/>
</dbReference>
<dbReference type="InterPro" id="IPR027417">
    <property type="entry name" value="P-loop_NTPase"/>
</dbReference>
<dbReference type="InterPro" id="IPR029145">
    <property type="entry name" value="NBAS_N"/>
</dbReference>
<feature type="domain" description="Helicase ATP-binding" evidence="13">
    <location>
        <begin position="1264"/>
        <end position="1438"/>
    </location>
</feature>
<dbReference type="GO" id="GO:0003723">
    <property type="term" value="F:RNA binding"/>
    <property type="evidence" value="ECO:0007669"/>
    <property type="project" value="UniProtKB-KW"/>
</dbReference>
<accession>A0AAN8SCL4</accession>
<dbReference type="Proteomes" id="UP001372834">
    <property type="component" value="Unassembled WGS sequence"/>
</dbReference>
<dbReference type="SUPFAM" id="SSF52540">
    <property type="entry name" value="P-loop containing nucleoside triphosphate hydrolases"/>
    <property type="match status" value="2"/>
</dbReference>
<dbReference type="InterPro" id="IPR011545">
    <property type="entry name" value="DEAD/DEAH_box_helicase_dom"/>
</dbReference>
<feature type="compositionally biased region" description="Basic residues" evidence="12">
    <location>
        <begin position="1971"/>
        <end position="1990"/>
    </location>
</feature>
<dbReference type="GO" id="GO:0000149">
    <property type="term" value="F:SNARE binding"/>
    <property type="evidence" value="ECO:0007669"/>
    <property type="project" value="TreeGrafter"/>
</dbReference>
<evidence type="ECO:0000313" key="17">
    <source>
        <dbReference type="Proteomes" id="UP001372834"/>
    </source>
</evidence>
<comment type="subcellular location">
    <subcellularLocation>
        <location evidence="1">Nucleus</location>
        <location evidence="1">Nucleolus</location>
    </subcellularLocation>
</comment>
<dbReference type="SMART" id="SM01123">
    <property type="entry name" value="DBP10CT"/>
    <property type="match status" value="1"/>
</dbReference>
<dbReference type="CDD" id="cd18787">
    <property type="entry name" value="SF2_C_DEAD"/>
    <property type="match status" value="1"/>
</dbReference>
<proteinExistence type="inferred from homology"/>
<evidence type="ECO:0000256" key="6">
    <source>
        <dbReference type="ARBA" id="ARBA00022806"/>
    </source>
</evidence>
<keyword evidence="4" id="KW-0547">Nucleotide-binding</keyword>
<evidence type="ECO:0000256" key="11">
    <source>
        <dbReference type="PROSITE-ProRule" id="PRU00552"/>
    </source>
</evidence>
<dbReference type="InterPro" id="IPR015943">
    <property type="entry name" value="WD40/YVTN_repeat-like_dom_sf"/>
</dbReference>
<comment type="catalytic activity">
    <reaction evidence="10">
        <text>ATP + H2O = ADP + phosphate + H(+)</text>
        <dbReference type="Rhea" id="RHEA:13065"/>
        <dbReference type="ChEBI" id="CHEBI:15377"/>
        <dbReference type="ChEBI" id="CHEBI:15378"/>
        <dbReference type="ChEBI" id="CHEBI:30616"/>
        <dbReference type="ChEBI" id="CHEBI:43474"/>
        <dbReference type="ChEBI" id="CHEBI:456216"/>
        <dbReference type="EC" id="3.6.4.13"/>
    </reaction>
</comment>
<keyword evidence="6" id="KW-0347">Helicase</keyword>
<dbReference type="Gene3D" id="3.40.50.300">
    <property type="entry name" value="P-loop containing nucleotide triphosphate hydrolases"/>
    <property type="match status" value="2"/>
</dbReference>
<keyword evidence="7" id="KW-0067">ATP-binding</keyword>
<dbReference type="Pfam" id="PF24520">
    <property type="entry name" value="ARM_KNTC1_1st"/>
    <property type="match status" value="1"/>
</dbReference>
<evidence type="ECO:0000256" key="5">
    <source>
        <dbReference type="ARBA" id="ARBA00022801"/>
    </source>
</evidence>
<evidence type="ECO:0000259" key="14">
    <source>
        <dbReference type="PROSITE" id="PS51194"/>
    </source>
</evidence>
<comment type="caution">
    <text evidence="16">The sequence shown here is derived from an EMBL/GenBank/DDBJ whole genome shotgun (WGS) entry which is preliminary data.</text>
</comment>
<dbReference type="EC" id="3.6.4.13" evidence="3"/>
<feature type="domain" description="Helicase C-terminal" evidence="14">
    <location>
        <begin position="1449"/>
        <end position="1614"/>
    </location>
</feature>
<feature type="region of interest" description="Disordered" evidence="12">
    <location>
        <begin position="1966"/>
        <end position="1990"/>
    </location>
</feature>
<dbReference type="SMART" id="SM00320">
    <property type="entry name" value="WD40"/>
    <property type="match status" value="2"/>
</dbReference>
<evidence type="ECO:0000256" key="8">
    <source>
        <dbReference type="ARBA" id="ARBA00022884"/>
    </source>
</evidence>
<dbReference type="Pfam" id="PF08147">
    <property type="entry name" value="DBP10CT"/>
    <property type="match status" value="1"/>
</dbReference>
<dbReference type="GO" id="GO:0005524">
    <property type="term" value="F:ATP binding"/>
    <property type="evidence" value="ECO:0007669"/>
    <property type="project" value="UniProtKB-KW"/>
</dbReference>
<dbReference type="EMBL" id="JAWJWE010000002">
    <property type="protein sequence ID" value="KAK6643536.1"/>
    <property type="molecule type" value="Genomic_DNA"/>
</dbReference>
<gene>
    <name evidence="16" type="ORF">RUM43_005046</name>
</gene>
<comment type="similarity">
    <text evidence="2">Belongs to the DEAD box helicase family. DDX54/DBP10 subfamily.</text>
</comment>
<dbReference type="CDD" id="cd17959">
    <property type="entry name" value="DEADc_DDX54"/>
    <property type="match status" value="1"/>
</dbReference>
<feature type="region of interest" description="Disordered" evidence="12">
    <location>
        <begin position="1743"/>
        <end position="1784"/>
    </location>
</feature>
<dbReference type="GO" id="GO:0003724">
    <property type="term" value="F:RNA helicase activity"/>
    <property type="evidence" value="ECO:0007669"/>
    <property type="project" value="UniProtKB-EC"/>
</dbReference>
<dbReference type="InterPro" id="IPR001650">
    <property type="entry name" value="Helicase_C-like"/>
</dbReference>
<dbReference type="InterPro" id="IPR012541">
    <property type="entry name" value="DBP10_C"/>
</dbReference>
<keyword evidence="9" id="KW-0539">Nucleus</keyword>
<evidence type="ECO:0000256" key="2">
    <source>
        <dbReference type="ARBA" id="ARBA00010379"/>
    </source>
</evidence>
<evidence type="ECO:0000256" key="12">
    <source>
        <dbReference type="SAM" id="MobiDB-lite"/>
    </source>
</evidence>
<dbReference type="GO" id="GO:0006890">
    <property type="term" value="P:retrograde vesicle-mediated transport, Golgi to endoplasmic reticulum"/>
    <property type="evidence" value="ECO:0007669"/>
    <property type="project" value="TreeGrafter"/>
</dbReference>